<dbReference type="AlphaFoldDB" id="A0A927F8V2"/>
<dbReference type="Proteomes" id="UP000622317">
    <property type="component" value="Unassembled WGS sequence"/>
</dbReference>
<evidence type="ECO:0000313" key="1">
    <source>
        <dbReference type="EMBL" id="MBD5779974.1"/>
    </source>
</evidence>
<gene>
    <name evidence="1" type="ORF">IEN85_10785</name>
</gene>
<keyword evidence="2" id="KW-1185">Reference proteome</keyword>
<name>A0A927F8V2_9BACT</name>
<reference evidence="1" key="1">
    <citation type="submission" date="2020-09" db="EMBL/GenBank/DDBJ databases">
        <title>Pelagicoccus enzymogenes sp. nov. with an EPS production, isolated from marine sediment.</title>
        <authorList>
            <person name="Feng X."/>
        </authorList>
    </citation>
    <scope>NUCLEOTIDE SEQUENCE</scope>
    <source>
        <strain evidence="1">NFK12</strain>
    </source>
</reference>
<dbReference type="EMBL" id="JACYFG010000026">
    <property type="protein sequence ID" value="MBD5779974.1"/>
    <property type="molecule type" value="Genomic_DNA"/>
</dbReference>
<protein>
    <submittedName>
        <fullName evidence="1">Uncharacterized protein</fullName>
    </submittedName>
</protein>
<organism evidence="1 2">
    <name type="scientific">Pelagicoccus enzymogenes</name>
    <dbReference type="NCBI Taxonomy" id="2773457"/>
    <lineage>
        <taxon>Bacteria</taxon>
        <taxon>Pseudomonadati</taxon>
        <taxon>Verrucomicrobiota</taxon>
        <taxon>Opitutia</taxon>
        <taxon>Puniceicoccales</taxon>
        <taxon>Pelagicoccaceae</taxon>
        <taxon>Pelagicoccus</taxon>
    </lineage>
</organism>
<proteinExistence type="predicted"/>
<evidence type="ECO:0000313" key="2">
    <source>
        <dbReference type="Proteomes" id="UP000622317"/>
    </source>
</evidence>
<sequence>MWTPNEVTRKRKPDFKVRYRFYGYEEGGRVQLPSQGYRSDLSYEDEDPKKDGIHMVWPEFLDESGKVLTDEHQTVEKEGYAFMWIAAFDKRKLFHKEKAKEGMTCFFMEGSRRVAEAKITKIIGLKDA</sequence>
<dbReference type="RefSeq" id="WP_191617102.1">
    <property type="nucleotide sequence ID" value="NZ_JACYFG010000026.1"/>
</dbReference>
<accession>A0A927F8V2</accession>
<comment type="caution">
    <text evidence="1">The sequence shown here is derived from an EMBL/GenBank/DDBJ whole genome shotgun (WGS) entry which is preliminary data.</text>
</comment>
<dbReference type="Gene3D" id="2.40.30.10">
    <property type="entry name" value="Translation factors"/>
    <property type="match status" value="1"/>
</dbReference>